<dbReference type="InterPro" id="IPR017853">
    <property type="entry name" value="GH"/>
</dbReference>
<dbReference type="PANTHER" id="PTHR10357">
    <property type="entry name" value="ALPHA-AMYLASE FAMILY MEMBER"/>
    <property type="match status" value="1"/>
</dbReference>
<dbReference type="InterPro" id="IPR045857">
    <property type="entry name" value="O16G_dom_2"/>
</dbReference>
<dbReference type="Proteomes" id="UP001152755">
    <property type="component" value="Unassembled WGS sequence"/>
</dbReference>
<dbReference type="GO" id="GO:0009313">
    <property type="term" value="P:oligosaccharide catabolic process"/>
    <property type="evidence" value="ECO:0007669"/>
    <property type="project" value="TreeGrafter"/>
</dbReference>
<sequence length="548" mass="60493">MAAPDWWRSAAIYQLYIRSFADGNGDGVGDIAGIRSRLPYLAELGVDAIWVNPWYPSPMADAGYDVADFRDIEPAFGTLAEAEAMIAEAHALGIRVLLDLVPNHVSDAHPWFREALAAAPGSPERDRFLFRPGRGTNGDEPPNDWAGSFGGPAWTRVVEADGTPGQWYLHLFTPQQPDVDWRNADVRADFEKTLRFWFDRGVDGFRIDVAQALAKDPALPDLNGLTFPTPVPADGSAPAQHPHFDRDEVHDVYRSWRAIADGYDPPRVFVAEAWVGRADRLVRYLRPDELHSAFNFDFMLSPWDGPTLRTVVDRTVASHATVGAAPTWVLSNHDGIRHLSKYARPQTGRRVSFLSQVRDVPADLELGERRARAAMMLTFALPGGVYVYQGEELGLPEVEDIPDDRLRDPMWERSGHTERGRDGCRVPLPWSGDAAPYGFGPDGGAETWLPQPTGWGPRTAAAQDGDPSSMLELYRRALRLRRTVPADAGLEWQPSAADVLDFRRGDALRCVVNLSPEPVALPQGRVVLASSPLTCEAALAPDCAVWLD</sequence>
<dbReference type="CDD" id="cd11332">
    <property type="entry name" value="AmyAc_OligoGlu_TS"/>
    <property type="match status" value="1"/>
</dbReference>
<comment type="caution">
    <text evidence="3">The sequence shown here is derived from an EMBL/GenBank/DDBJ whole genome shotgun (WGS) entry which is preliminary data.</text>
</comment>
<keyword evidence="4" id="KW-1185">Reference proteome</keyword>
<evidence type="ECO:0000313" key="4">
    <source>
        <dbReference type="Proteomes" id="UP001152755"/>
    </source>
</evidence>
<accession>A0A9X4M3N7</accession>
<comment type="similarity">
    <text evidence="1">Belongs to the glycosyl hydrolase 13 family.</text>
</comment>
<name>A0A9X4M3N7_9ACTN</name>
<dbReference type="Gene3D" id="3.20.20.80">
    <property type="entry name" value="Glycosidases"/>
    <property type="match status" value="1"/>
</dbReference>
<dbReference type="PANTHER" id="PTHR10357:SF179">
    <property type="entry name" value="NEUTRAL AND BASIC AMINO ACID TRANSPORT PROTEIN RBAT"/>
    <property type="match status" value="1"/>
</dbReference>
<keyword evidence="3" id="KW-0378">Hydrolase</keyword>
<proteinExistence type="inferred from homology"/>
<dbReference type="SUPFAM" id="SSF51445">
    <property type="entry name" value="(Trans)glycosidases"/>
    <property type="match status" value="1"/>
</dbReference>
<dbReference type="Gene3D" id="3.90.400.10">
    <property type="entry name" value="Oligo-1,6-glucosidase, Domain 2"/>
    <property type="match status" value="1"/>
</dbReference>
<dbReference type="Pfam" id="PF00128">
    <property type="entry name" value="Alpha-amylase"/>
    <property type="match status" value="1"/>
</dbReference>
<protein>
    <submittedName>
        <fullName evidence="3">Glycoside hydrolase family 13 protein</fullName>
    </submittedName>
</protein>
<dbReference type="GO" id="GO:0004556">
    <property type="term" value="F:alpha-amylase activity"/>
    <property type="evidence" value="ECO:0007669"/>
    <property type="project" value="TreeGrafter"/>
</dbReference>
<dbReference type="InterPro" id="IPR006047">
    <property type="entry name" value="GH13_cat_dom"/>
</dbReference>
<feature type="domain" description="Glycosyl hydrolase family 13 catalytic" evidence="2">
    <location>
        <begin position="14"/>
        <end position="425"/>
    </location>
</feature>
<dbReference type="EMBL" id="JANRHA010000013">
    <property type="protein sequence ID" value="MDG3016450.1"/>
    <property type="molecule type" value="Genomic_DNA"/>
</dbReference>
<evidence type="ECO:0000313" key="3">
    <source>
        <dbReference type="EMBL" id="MDG3016450.1"/>
    </source>
</evidence>
<dbReference type="RefSeq" id="WP_277830604.1">
    <property type="nucleotide sequence ID" value="NZ_JAAIVF010000001.1"/>
</dbReference>
<dbReference type="SMART" id="SM00642">
    <property type="entry name" value="Aamy"/>
    <property type="match status" value="1"/>
</dbReference>
<organism evidence="3 4">
    <name type="scientific">Speluncibacter jeojiensis</name>
    <dbReference type="NCBI Taxonomy" id="2710754"/>
    <lineage>
        <taxon>Bacteria</taxon>
        <taxon>Bacillati</taxon>
        <taxon>Actinomycetota</taxon>
        <taxon>Actinomycetes</taxon>
        <taxon>Mycobacteriales</taxon>
        <taxon>Speluncibacteraceae</taxon>
        <taxon>Speluncibacter</taxon>
    </lineage>
</organism>
<dbReference type="AlphaFoldDB" id="A0A9X4M3N7"/>
<evidence type="ECO:0000256" key="1">
    <source>
        <dbReference type="ARBA" id="ARBA00008061"/>
    </source>
</evidence>
<reference evidence="3" key="1">
    <citation type="submission" date="2022-08" db="EMBL/GenBank/DDBJ databases">
        <title>Genome analysis of Corynebacteriales strain.</title>
        <authorList>
            <person name="Lee S.D."/>
        </authorList>
    </citation>
    <scope>NUCLEOTIDE SEQUENCE</scope>
    <source>
        <strain evidence="3">D3-21</strain>
    </source>
</reference>
<gene>
    <name evidence="3" type="ORF">NVS88_17990</name>
</gene>
<dbReference type="GO" id="GO:0016853">
    <property type="term" value="F:isomerase activity"/>
    <property type="evidence" value="ECO:0007669"/>
    <property type="project" value="UniProtKB-KW"/>
</dbReference>
<evidence type="ECO:0000259" key="2">
    <source>
        <dbReference type="SMART" id="SM00642"/>
    </source>
</evidence>